<accession>A0A9P0KP85</accession>
<comment type="caution">
    <text evidence="10">The sequence shown here is derived from an EMBL/GenBank/DDBJ whole genome shotgun (WGS) entry which is preliminary data.</text>
</comment>
<dbReference type="SUPFAM" id="SSF57850">
    <property type="entry name" value="RING/U-box"/>
    <property type="match status" value="2"/>
</dbReference>
<dbReference type="PANTHER" id="PTHR22770:SF47">
    <property type="entry name" value="E3 UBIQUITIN-PROTEIN LIGASE RNF216"/>
    <property type="match status" value="1"/>
</dbReference>
<evidence type="ECO:0000256" key="3">
    <source>
        <dbReference type="ARBA" id="ARBA00022723"/>
    </source>
</evidence>
<dbReference type="CDD" id="cd20353">
    <property type="entry name" value="Rcat_RBR_RNF216"/>
    <property type="match status" value="1"/>
</dbReference>
<dbReference type="Proteomes" id="UP001152888">
    <property type="component" value="Unassembled WGS sequence"/>
</dbReference>
<dbReference type="CDD" id="cd20339">
    <property type="entry name" value="BRcat_RBR_RNF216"/>
    <property type="match status" value="1"/>
</dbReference>
<proteinExistence type="predicted"/>
<evidence type="ECO:0000256" key="5">
    <source>
        <dbReference type="ARBA" id="ARBA00022771"/>
    </source>
</evidence>
<reference evidence="10" key="1">
    <citation type="submission" date="2022-03" db="EMBL/GenBank/DDBJ databases">
        <authorList>
            <person name="Sayadi A."/>
        </authorList>
    </citation>
    <scope>NUCLEOTIDE SEQUENCE</scope>
</reference>
<feature type="region of interest" description="Disordered" evidence="8">
    <location>
        <begin position="577"/>
        <end position="646"/>
    </location>
</feature>
<comment type="pathway">
    <text evidence="1">Protein modification; protein ubiquitination.</text>
</comment>
<keyword evidence="4" id="KW-0677">Repeat</keyword>
<dbReference type="InterPro" id="IPR047545">
    <property type="entry name" value="BRcat_RBR_RNF216"/>
</dbReference>
<dbReference type="PANTHER" id="PTHR22770">
    <property type="entry name" value="UBIQUITIN CONJUGATING ENZYME 7 INTERACTING PROTEIN-RELATED"/>
    <property type="match status" value="1"/>
</dbReference>
<evidence type="ECO:0000313" key="10">
    <source>
        <dbReference type="EMBL" id="CAH1980154.1"/>
    </source>
</evidence>
<dbReference type="InterPro" id="IPR051628">
    <property type="entry name" value="LUBAC_E3_Ligases"/>
</dbReference>
<keyword evidence="3" id="KW-0479">Metal-binding</keyword>
<dbReference type="Pfam" id="PF26200">
    <property type="entry name" value="Rcat_RNF216"/>
    <property type="match status" value="1"/>
</dbReference>
<dbReference type="Gene3D" id="1.20.120.1750">
    <property type="match status" value="1"/>
</dbReference>
<evidence type="ECO:0000256" key="2">
    <source>
        <dbReference type="ARBA" id="ARBA00022679"/>
    </source>
</evidence>
<evidence type="ECO:0000256" key="7">
    <source>
        <dbReference type="ARBA" id="ARBA00022833"/>
    </source>
</evidence>
<name>A0A9P0KP85_ACAOB</name>
<sequence>MAEAVVDHDEHVTDFEDIVARLTDAFPKLSVGVIRKVAASCRRDTVQMVIQLSAIEVDEQRKAEVEESRALMPETEQASTSGVGHQKRGTSIKSQVKKYTSGFNIEEFLAMFPNPEETFRNPERGEDVLDLTTADYVERFFMNKYPSIYKSHISFLLYQGSKRQPKCKSLLKVDEELQQAEQTGEQVMKCRRKPTTMRVDPGEDIRLLQELAYLEHRTDILDCKLKKQQEEADRRKIAKENGLSVSCQCCFADDLFPEEVYSCTNDCCFCAECIRKSCELKLGEGDIQFPCLADCGAQFAWKTLQAALPPTLLSKLSQRYTESEIRAAGLKVDSCPFCNFPNTIDEEYTLFQCLNPKCLKETCRLCKELNHLPLRCDEVEKDEDVKARVHVENKMTEAILRTCHRCQRKFVKEEDGCNKITCICGAVSCYVCNKPVTGYDHFNGLGGSQYEKCPLYVDMLALQQRELTAAADEAKKQVGPNRLKSDPSIDLDKYFEHKRQTTAQPRWMQVLQAVNHPIEPQREPNEILNVQEPIPPPNPREPEVPRQRRMMLPAQQQRDEPRVAREYLEVLPVLNMRIPRPARPPPNPREPEVPRQRRVMLPAQQQRDEPRVARENLEAPPVPNMRIPRRARPPPNPREPEVPRQP</sequence>
<evidence type="ECO:0000256" key="1">
    <source>
        <dbReference type="ARBA" id="ARBA00004906"/>
    </source>
</evidence>
<dbReference type="GO" id="GO:0008270">
    <property type="term" value="F:zinc ion binding"/>
    <property type="evidence" value="ECO:0007669"/>
    <property type="project" value="UniProtKB-KW"/>
</dbReference>
<dbReference type="InterPro" id="IPR047546">
    <property type="entry name" value="Rcat_RBR_RNF216"/>
</dbReference>
<feature type="region of interest" description="Disordered" evidence="8">
    <location>
        <begin position="67"/>
        <end position="91"/>
    </location>
</feature>
<keyword evidence="11" id="KW-1185">Reference proteome</keyword>
<evidence type="ECO:0000256" key="4">
    <source>
        <dbReference type="ARBA" id="ARBA00022737"/>
    </source>
</evidence>
<evidence type="ECO:0000259" key="9">
    <source>
        <dbReference type="PROSITE" id="PS51873"/>
    </source>
</evidence>
<gene>
    <name evidence="10" type="ORF">ACAOBT_LOCUS13827</name>
</gene>
<evidence type="ECO:0000256" key="8">
    <source>
        <dbReference type="SAM" id="MobiDB-lite"/>
    </source>
</evidence>
<protein>
    <recommendedName>
        <fullName evidence="9">RING-type domain-containing protein</fullName>
    </recommendedName>
</protein>
<keyword evidence="2" id="KW-0808">Transferase</keyword>
<organism evidence="10 11">
    <name type="scientific">Acanthoscelides obtectus</name>
    <name type="common">Bean weevil</name>
    <name type="synonym">Bruchus obtectus</name>
    <dbReference type="NCBI Taxonomy" id="200917"/>
    <lineage>
        <taxon>Eukaryota</taxon>
        <taxon>Metazoa</taxon>
        <taxon>Ecdysozoa</taxon>
        <taxon>Arthropoda</taxon>
        <taxon>Hexapoda</taxon>
        <taxon>Insecta</taxon>
        <taxon>Pterygota</taxon>
        <taxon>Neoptera</taxon>
        <taxon>Endopterygota</taxon>
        <taxon>Coleoptera</taxon>
        <taxon>Polyphaga</taxon>
        <taxon>Cucujiformia</taxon>
        <taxon>Chrysomeloidea</taxon>
        <taxon>Chrysomelidae</taxon>
        <taxon>Bruchinae</taxon>
        <taxon>Bruchini</taxon>
        <taxon>Acanthoscelides</taxon>
    </lineage>
</organism>
<feature type="domain" description="RING-type" evidence="9">
    <location>
        <begin position="243"/>
        <end position="452"/>
    </location>
</feature>
<feature type="compositionally biased region" description="Basic and acidic residues" evidence="8">
    <location>
        <begin position="606"/>
        <end position="617"/>
    </location>
</feature>
<evidence type="ECO:0000313" key="11">
    <source>
        <dbReference type="Proteomes" id="UP001152888"/>
    </source>
</evidence>
<dbReference type="InterPro" id="IPR044066">
    <property type="entry name" value="TRIAD_supradom"/>
</dbReference>
<evidence type="ECO:0000256" key="6">
    <source>
        <dbReference type="ARBA" id="ARBA00022786"/>
    </source>
</evidence>
<keyword evidence="5" id="KW-0863">Zinc-finger</keyword>
<dbReference type="OrthoDB" id="10009520at2759"/>
<dbReference type="PROSITE" id="PS51873">
    <property type="entry name" value="TRIAD"/>
    <property type="match status" value="1"/>
</dbReference>
<keyword evidence="7" id="KW-0862">Zinc</keyword>
<dbReference type="AlphaFoldDB" id="A0A9P0KP85"/>
<keyword evidence="6" id="KW-0833">Ubl conjugation pathway</keyword>
<dbReference type="GO" id="GO:0016740">
    <property type="term" value="F:transferase activity"/>
    <property type="evidence" value="ECO:0007669"/>
    <property type="project" value="UniProtKB-KW"/>
</dbReference>
<dbReference type="EMBL" id="CAKOFQ010006890">
    <property type="protein sequence ID" value="CAH1980154.1"/>
    <property type="molecule type" value="Genomic_DNA"/>
</dbReference>